<feature type="domain" description="Enolpyruvate transferase" evidence="10">
    <location>
        <begin position="8"/>
        <end position="428"/>
    </location>
</feature>
<feature type="binding site" evidence="9">
    <location>
        <position position="318"/>
    </location>
    <ligand>
        <name>3-phosphoshikimate</name>
        <dbReference type="ChEBI" id="CHEBI:145989"/>
    </ligand>
</feature>
<dbReference type="GO" id="GO:0008652">
    <property type="term" value="P:amino acid biosynthetic process"/>
    <property type="evidence" value="ECO:0007669"/>
    <property type="project" value="UniProtKB-KW"/>
</dbReference>
<feature type="binding site" evidence="9">
    <location>
        <position position="167"/>
    </location>
    <ligand>
        <name>3-phosphoshikimate</name>
        <dbReference type="ChEBI" id="CHEBI:145989"/>
    </ligand>
</feature>
<feature type="binding site" evidence="9">
    <location>
        <position position="22"/>
    </location>
    <ligand>
        <name>3-phosphoshikimate</name>
        <dbReference type="ChEBI" id="CHEBI:145989"/>
    </ligand>
</feature>
<proteinExistence type="inferred from homology"/>
<accession>A0A2H3KHU7</accession>
<evidence type="ECO:0000259" key="10">
    <source>
        <dbReference type="Pfam" id="PF00275"/>
    </source>
</evidence>
<organism evidence="11 12">
    <name type="scientific">Candidatus Chloroploca asiatica</name>
    <dbReference type="NCBI Taxonomy" id="1506545"/>
    <lineage>
        <taxon>Bacteria</taxon>
        <taxon>Bacillati</taxon>
        <taxon>Chloroflexota</taxon>
        <taxon>Chloroflexia</taxon>
        <taxon>Chloroflexales</taxon>
        <taxon>Chloroflexineae</taxon>
        <taxon>Oscillochloridaceae</taxon>
        <taxon>Candidatus Chloroploca</taxon>
    </lineage>
</organism>
<comment type="subcellular location">
    <subcellularLocation>
        <location evidence="9">Cytoplasm</location>
    </subcellularLocation>
</comment>
<comment type="caution">
    <text evidence="9">Lacks conserved residue(s) required for the propagation of feature annotation.</text>
</comment>
<protein>
    <recommendedName>
        <fullName evidence="9">3-phosphoshikimate 1-carboxyvinyltransferase</fullName>
        <ecNumber evidence="9">2.5.1.19</ecNumber>
    </recommendedName>
    <alternativeName>
        <fullName evidence="9">5-enolpyruvylshikimate-3-phosphate synthase</fullName>
        <shortName evidence="9">EPSP synthase</shortName>
        <shortName evidence="9">EPSPS</shortName>
    </alternativeName>
</protein>
<evidence type="ECO:0000256" key="8">
    <source>
        <dbReference type="ARBA" id="ARBA00044633"/>
    </source>
</evidence>
<feature type="binding site" evidence="9">
    <location>
        <position position="122"/>
    </location>
    <ligand>
        <name>phosphoenolpyruvate</name>
        <dbReference type="ChEBI" id="CHEBI:58702"/>
    </ligand>
</feature>
<dbReference type="PANTHER" id="PTHR21090:SF5">
    <property type="entry name" value="PENTAFUNCTIONAL AROM POLYPEPTIDE"/>
    <property type="match status" value="1"/>
</dbReference>
<sequence length="432" mass="44798">MSALTLSAPASLRGIVHVPGDKSISHRAVLFNAVANGDARITNFLAGADCLATIRCMQALGVDVHRNETDVFVRGVGLRGLREPGDVLDCGNSGTTLRLLTGLLAGMPLFAVLTGDASLRSRPQRRIVTPLRELGVTIDGRLDGDRAPLMVRGGALQGGTYALPVASAQVKSALLLAALGGTGPLTLTGKIASRDHTERMLQAMGLDLNVADDELVLHPPTHPVFPYPLSLRVPGDPSSAAFWWVAAAIHPDAELLTPGVCLNPTRTGALEVLQAMGAEVTITNERIEGSEPVGDVLVQSSHLRGTTISGALIPRLIDEIPVLAVAAACAEGDTVIRDAGELRAKESDRIATVVAGLQALGVTVEPTDDGMGIVGLGRPALQGATLATHGDHRLAMAWAVASLVAEGDVSVDNPACADVSYPAFWETLASLG</sequence>
<dbReference type="NCBIfam" id="TIGR01356">
    <property type="entry name" value="aroA"/>
    <property type="match status" value="1"/>
</dbReference>
<keyword evidence="12" id="KW-1185">Reference proteome</keyword>
<evidence type="ECO:0000256" key="9">
    <source>
        <dbReference type="HAMAP-Rule" id="MF_00210"/>
    </source>
</evidence>
<evidence type="ECO:0000256" key="1">
    <source>
        <dbReference type="ARBA" id="ARBA00002174"/>
    </source>
</evidence>
<dbReference type="AlphaFoldDB" id="A0A2H3KHU7"/>
<dbReference type="FunFam" id="3.65.10.10:FF:000005">
    <property type="entry name" value="3-phosphoshikimate 1-carboxyvinyltransferase"/>
    <property type="match status" value="1"/>
</dbReference>
<dbReference type="PROSITE" id="PS00104">
    <property type="entry name" value="EPSP_SYNTHASE_1"/>
    <property type="match status" value="1"/>
</dbReference>
<dbReference type="HAMAP" id="MF_00210">
    <property type="entry name" value="EPSP_synth"/>
    <property type="match status" value="1"/>
</dbReference>
<feature type="binding site" evidence="9">
    <location>
        <position position="393"/>
    </location>
    <ligand>
        <name>phosphoenolpyruvate</name>
        <dbReference type="ChEBI" id="CHEBI:58702"/>
    </ligand>
</feature>
<evidence type="ECO:0000256" key="4">
    <source>
        <dbReference type="ARBA" id="ARBA00022490"/>
    </source>
</evidence>
<feature type="binding site" evidence="9">
    <location>
        <position position="94"/>
    </location>
    <ligand>
        <name>phosphoenolpyruvate</name>
        <dbReference type="ChEBI" id="CHEBI:58702"/>
    </ligand>
</feature>
<comment type="function">
    <text evidence="1 9">Catalyzes the transfer of the enolpyruvyl moiety of phosphoenolpyruvate (PEP) to the 5-hydroxyl of shikimate-3-phosphate (S3P) to produce enolpyruvyl shikimate-3-phosphate and inorganic phosphate.</text>
</comment>
<dbReference type="GO" id="GO:0009423">
    <property type="term" value="P:chorismate biosynthetic process"/>
    <property type="evidence" value="ECO:0007669"/>
    <property type="project" value="UniProtKB-UniRule"/>
</dbReference>
<evidence type="ECO:0000256" key="6">
    <source>
        <dbReference type="ARBA" id="ARBA00022679"/>
    </source>
</evidence>
<comment type="subunit">
    <text evidence="9">Monomer.</text>
</comment>
<feature type="binding site" evidence="9">
    <location>
        <position position="23"/>
    </location>
    <ligand>
        <name>3-phosphoshikimate</name>
        <dbReference type="ChEBI" id="CHEBI:145989"/>
    </ligand>
</feature>
<dbReference type="GO" id="GO:0005737">
    <property type="term" value="C:cytoplasm"/>
    <property type="evidence" value="ECO:0007669"/>
    <property type="project" value="UniProtKB-SubCell"/>
</dbReference>
<comment type="catalytic activity">
    <reaction evidence="8">
        <text>3-phosphoshikimate + phosphoenolpyruvate = 5-O-(1-carboxyvinyl)-3-phosphoshikimate + phosphate</text>
        <dbReference type="Rhea" id="RHEA:21256"/>
        <dbReference type="ChEBI" id="CHEBI:43474"/>
        <dbReference type="ChEBI" id="CHEBI:57701"/>
        <dbReference type="ChEBI" id="CHEBI:58702"/>
        <dbReference type="ChEBI" id="CHEBI:145989"/>
        <dbReference type="EC" id="2.5.1.19"/>
    </reaction>
    <physiologicalReaction direction="left-to-right" evidence="8">
        <dbReference type="Rhea" id="RHEA:21257"/>
    </physiologicalReaction>
</comment>
<comment type="similarity">
    <text evidence="3 9">Belongs to the EPSP synthase family.</text>
</comment>
<feature type="binding site" evidence="9">
    <location>
        <position position="345"/>
    </location>
    <ligand>
        <name>3-phosphoshikimate</name>
        <dbReference type="ChEBI" id="CHEBI:145989"/>
    </ligand>
</feature>
<dbReference type="InterPro" id="IPR013792">
    <property type="entry name" value="RNA3'P_cycl/enolpyr_Trfase_a/b"/>
</dbReference>
<evidence type="ECO:0000256" key="7">
    <source>
        <dbReference type="ARBA" id="ARBA00023141"/>
    </source>
</evidence>
<dbReference type="EC" id="2.5.1.19" evidence="9"/>
<dbReference type="PANTHER" id="PTHR21090">
    <property type="entry name" value="AROM/DEHYDROQUINATE SYNTHASE"/>
    <property type="match status" value="1"/>
</dbReference>
<dbReference type="GO" id="GO:0003866">
    <property type="term" value="F:3-phosphoshikimate 1-carboxyvinyltransferase activity"/>
    <property type="evidence" value="ECO:0007669"/>
    <property type="project" value="UniProtKB-UniRule"/>
</dbReference>
<keyword evidence="5 9" id="KW-0028">Amino-acid biosynthesis</keyword>
<dbReference type="Pfam" id="PF00275">
    <property type="entry name" value="EPSP_synthase"/>
    <property type="match status" value="1"/>
</dbReference>
<dbReference type="FunFam" id="3.65.10.10:FF:000006">
    <property type="entry name" value="3-phosphoshikimate 1-carboxyvinyltransferase"/>
    <property type="match status" value="1"/>
</dbReference>
<dbReference type="RefSeq" id="WP_097654512.1">
    <property type="nucleotide sequence ID" value="NZ_LYXE01000151.1"/>
</dbReference>
<evidence type="ECO:0000256" key="2">
    <source>
        <dbReference type="ARBA" id="ARBA00004811"/>
    </source>
</evidence>
<dbReference type="Gene3D" id="3.65.10.10">
    <property type="entry name" value="Enolpyruvate transferase domain"/>
    <property type="match status" value="2"/>
</dbReference>
<dbReference type="SUPFAM" id="SSF55205">
    <property type="entry name" value="EPT/RTPC-like"/>
    <property type="match status" value="1"/>
</dbReference>
<evidence type="ECO:0000313" key="12">
    <source>
        <dbReference type="Proteomes" id="UP000220922"/>
    </source>
</evidence>
<dbReference type="GO" id="GO:0009073">
    <property type="term" value="P:aromatic amino acid family biosynthetic process"/>
    <property type="evidence" value="ECO:0007669"/>
    <property type="project" value="UniProtKB-KW"/>
</dbReference>
<evidence type="ECO:0000313" key="11">
    <source>
        <dbReference type="EMBL" id="PDV97374.1"/>
    </source>
</evidence>
<dbReference type="UniPathway" id="UPA00053">
    <property type="reaction ID" value="UER00089"/>
</dbReference>
<feature type="binding site" evidence="9">
    <location>
        <position position="169"/>
    </location>
    <ligand>
        <name>phosphoenolpyruvate</name>
        <dbReference type="ChEBI" id="CHEBI:58702"/>
    </ligand>
</feature>
<feature type="binding site" evidence="9">
    <location>
        <position position="27"/>
    </location>
    <ligand>
        <name>3-phosphoshikimate</name>
        <dbReference type="ChEBI" id="CHEBI:145989"/>
    </ligand>
</feature>
<dbReference type="InterPro" id="IPR023193">
    <property type="entry name" value="EPSP_synthase_CS"/>
</dbReference>
<dbReference type="PIRSF" id="PIRSF000505">
    <property type="entry name" value="EPSPS"/>
    <property type="match status" value="1"/>
</dbReference>
<gene>
    <name evidence="9" type="primary">aroA</name>
    <name evidence="11" type="ORF">A9Q02_18645</name>
</gene>
<keyword evidence="6 9" id="KW-0808">Transferase</keyword>
<dbReference type="OrthoDB" id="9809920at2"/>
<feature type="active site" description="Proton acceptor" evidence="9">
    <location>
        <position position="318"/>
    </location>
</feature>
<dbReference type="InterPro" id="IPR036968">
    <property type="entry name" value="Enolpyruvate_Tfrase_sf"/>
</dbReference>
<feature type="binding site" evidence="9">
    <location>
        <position position="22"/>
    </location>
    <ligand>
        <name>phosphoenolpyruvate</name>
        <dbReference type="ChEBI" id="CHEBI:58702"/>
    </ligand>
</feature>
<comment type="caution">
    <text evidence="11">The sequence shown here is derived from an EMBL/GenBank/DDBJ whole genome shotgun (WGS) entry which is preliminary data.</text>
</comment>
<reference evidence="11 12" key="1">
    <citation type="submission" date="2016-05" db="EMBL/GenBank/DDBJ databases">
        <authorList>
            <person name="Lavstsen T."/>
            <person name="Jespersen J.S."/>
        </authorList>
    </citation>
    <scope>NUCLEOTIDE SEQUENCE [LARGE SCALE GENOMIC DNA]</scope>
    <source>
        <strain evidence="11 12">B7-9</strain>
    </source>
</reference>
<dbReference type="InterPro" id="IPR001986">
    <property type="entry name" value="Enolpyruvate_Tfrase_dom"/>
</dbReference>
<feature type="binding site" evidence="9">
    <location>
        <position position="169"/>
    </location>
    <ligand>
        <name>3-phosphoshikimate</name>
        <dbReference type="ChEBI" id="CHEBI:145989"/>
    </ligand>
</feature>
<feature type="binding site" evidence="9">
    <location>
        <position position="349"/>
    </location>
    <ligand>
        <name>phosphoenolpyruvate</name>
        <dbReference type="ChEBI" id="CHEBI:58702"/>
    </ligand>
</feature>
<comment type="pathway">
    <text evidence="2 9">Metabolic intermediate biosynthesis; chorismate biosynthesis; chorismate from D-erythrose 4-phosphate and phosphoenolpyruvate: step 6/7.</text>
</comment>
<dbReference type="InterPro" id="IPR006264">
    <property type="entry name" value="EPSP_synthase"/>
</dbReference>
<evidence type="ECO:0000256" key="5">
    <source>
        <dbReference type="ARBA" id="ARBA00022605"/>
    </source>
</evidence>
<keyword evidence="4 9" id="KW-0963">Cytoplasm</keyword>
<dbReference type="Proteomes" id="UP000220922">
    <property type="component" value="Unassembled WGS sequence"/>
</dbReference>
<keyword evidence="7 9" id="KW-0057">Aromatic amino acid biosynthesis</keyword>
<name>A0A2H3KHU7_9CHLR</name>
<evidence type="ECO:0000256" key="3">
    <source>
        <dbReference type="ARBA" id="ARBA00009948"/>
    </source>
</evidence>
<dbReference type="CDD" id="cd01556">
    <property type="entry name" value="EPSP_synthase"/>
    <property type="match status" value="1"/>
</dbReference>
<dbReference type="EMBL" id="LYXE01000151">
    <property type="protein sequence ID" value="PDV97374.1"/>
    <property type="molecule type" value="Genomic_DNA"/>
</dbReference>
<dbReference type="PROSITE" id="PS00885">
    <property type="entry name" value="EPSP_SYNTHASE_2"/>
    <property type="match status" value="1"/>
</dbReference>